<sequence>MRVTAHETSLTQRHLWRSAREAIPVTRTVIVEAEQDGVSGYGEASCFMTDHYNSGLERMHADLRRTAPLLTTLDVCGPDGDADIVWQRLAAELPDSPFVLAALDSALHDLRARLLGVPLWKSLGLDRPHDLRSSYSIGLDTPEAMAGKLRERPGWCAYKVKLADPGDLGILRELRRQTDAPFLIDGNCGWGPGRLVPALPQLHDLGVRLIEQPYPRAAWDDARSLKEISPIPVIADESITSPADLDACADAFHGINVKPMKAGGLTPALAMLRAARERGLITMLGCMPESAAGVTATAHLGGLVDHLDVDVVDLLAVDTGQGLGLDATGHVALPDRPGSGYLPDATAHGWYVHHVPAERAHLVRRQVPGCAPAMPGAGHPRDEHPQDAHPATRHLAVLLQGREAGAVSLYAEDPPAGHDLPNPRPGRARRLHGMATLGEVRGTGAGSALLRTALTVAALDGAETVWGHVPDAALGFYRKHRFDVLGRPLDLPGAGPHHFVHRSTR</sequence>
<reference evidence="8 9" key="1">
    <citation type="submission" date="2018-05" db="EMBL/GenBank/DDBJ databases">
        <title>Streptomyces venezuelae.</title>
        <authorList>
            <person name="Kim W."/>
            <person name="Lee N."/>
            <person name="Cho B.-K."/>
        </authorList>
    </citation>
    <scope>NUCLEOTIDE SEQUENCE [LARGE SCALE GENOMIC DNA]</scope>
    <source>
        <strain evidence="8 9">ATCC 14584</strain>
    </source>
</reference>
<evidence type="ECO:0000256" key="3">
    <source>
        <dbReference type="ARBA" id="ARBA00022842"/>
    </source>
</evidence>
<feature type="domain" description="N-acetyltransferase" evidence="7">
    <location>
        <begin position="350"/>
        <end position="505"/>
    </location>
</feature>
<organism evidence="8 9">
    <name type="scientific">Streptomyces venezuelae</name>
    <dbReference type="NCBI Taxonomy" id="54571"/>
    <lineage>
        <taxon>Bacteria</taxon>
        <taxon>Bacillati</taxon>
        <taxon>Actinomycetota</taxon>
        <taxon>Actinomycetes</taxon>
        <taxon>Kitasatosporales</taxon>
        <taxon>Streptomycetaceae</taxon>
        <taxon>Streptomyces</taxon>
    </lineage>
</organism>
<dbReference type="InterPro" id="IPR013341">
    <property type="entry name" value="Mandelate_racemase_N_dom"/>
</dbReference>
<proteinExistence type="inferred from homology"/>
<dbReference type="InterPro" id="IPR013342">
    <property type="entry name" value="Mandelate_racemase_C"/>
</dbReference>
<evidence type="ECO:0000259" key="7">
    <source>
        <dbReference type="PROSITE" id="PS51186"/>
    </source>
</evidence>
<dbReference type="EMBL" id="CP029192">
    <property type="protein sequence ID" value="QES32447.1"/>
    <property type="molecule type" value="Genomic_DNA"/>
</dbReference>
<dbReference type="Gene3D" id="3.40.630.30">
    <property type="match status" value="1"/>
</dbReference>
<dbReference type="SUPFAM" id="SSF54826">
    <property type="entry name" value="Enolase N-terminal domain-like"/>
    <property type="match status" value="1"/>
</dbReference>
<dbReference type="InterPro" id="IPR016181">
    <property type="entry name" value="Acyl_CoA_acyltransferase"/>
</dbReference>
<dbReference type="GO" id="GO:0016747">
    <property type="term" value="F:acyltransferase activity, transferring groups other than amino-acyl groups"/>
    <property type="evidence" value="ECO:0007669"/>
    <property type="project" value="InterPro"/>
</dbReference>
<dbReference type="SMART" id="SM00922">
    <property type="entry name" value="MR_MLE"/>
    <property type="match status" value="1"/>
</dbReference>
<protein>
    <submittedName>
        <fullName evidence="8">L-alanine-DL-glutamate epimerase</fullName>
    </submittedName>
</protein>
<keyword evidence="4" id="KW-0413">Isomerase</keyword>
<dbReference type="PANTHER" id="PTHR48080:SF3">
    <property type="entry name" value="ENOLASE SUPERFAMILY MEMBER DDB_G0284701"/>
    <property type="match status" value="1"/>
</dbReference>
<dbReference type="RefSeq" id="WP_150214094.1">
    <property type="nucleotide sequence ID" value="NZ_CP029192.1"/>
</dbReference>
<evidence type="ECO:0000313" key="8">
    <source>
        <dbReference type="EMBL" id="QES32447.1"/>
    </source>
</evidence>
<dbReference type="OrthoDB" id="5241672at2"/>
<dbReference type="SUPFAM" id="SSF51604">
    <property type="entry name" value="Enolase C-terminal domain-like"/>
    <property type="match status" value="1"/>
</dbReference>
<dbReference type="SUPFAM" id="SSF55729">
    <property type="entry name" value="Acyl-CoA N-acyltransferases (Nat)"/>
    <property type="match status" value="1"/>
</dbReference>
<dbReference type="Pfam" id="PF13378">
    <property type="entry name" value="MR_MLE_C"/>
    <property type="match status" value="1"/>
</dbReference>
<dbReference type="PROSITE" id="PS51186">
    <property type="entry name" value="GNAT"/>
    <property type="match status" value="1"/>
</dbReference>
<dbReference type="InterPro" id="IPR029017">
    <property type="entry name" value="Enolase-like_N"/>
</dbReference>
<dbReference type="PANTHER" id="PTHR48080">
    <property type="entry name" value="D-GALACTONATE DEHYDRATASE-RELATED"/>
    <property type="match status" value="1"/>
</dbReference>
<gene>
    <name evidence="8" type="ORF">DEJ48_02645</name>
</gene>
<dbReference type="InterPro" id="IPR034593">
    <property type="entry name" value="DgoD-like"/>
</dbReference>
<feature type="active site" description="Proton acceptor; specific for (R)-substrate epimerization" evidence="5">
    <location>
        <position position="161"/>
    </location>
</feature>
<feature type="binding site" evidence="6">
    <location>
        <position position="211"/>
    </location>
    <ligand>
        <name>Mg(2+)</name>
        <dbReference type="ChEBI" id="CHEBI:18420"/>
    </ligand>
</feature>
<evidence type="ECO:0000256" key="6">
    <source>
        <dbReference type="PIRSR" id="PIRSR634603-3"/>
    </source>
</evidence>
<feature type="binding site" evidence="6">
    <location>
        <position position="185"/>
    </location>
    <ligand>
        <name>Mg(2+)</name>
        <dbReference type="ChEBI" id="CHEBI:18420"/>
    </ligand>
</feature>
<dbReference type="InterPro" id="IPR018110">
    <property type="entry name" value="Mandel_Rmase/mucon_lact_enz_CS"/>
</dbReference>
<dbReference type="SFLD" id="SFLDS00001">
    <property type="entry name" value="Enolase"/>
    <property type="match status" value="1"/>
</dbReference>
<keyword evidence="3 6" id="KW-0460">Magnesium</keyword>
<dbReference type="InterPro" id="IPR000182">
    <property type="entry name" value="GNAT_dom"/>
</dbReference>
<evidence type="ECO:0000256" key="2">
    <source>
        <dbReference type="ARBA" id="ARBA00022723"/>
    </source>
</evidence>
<dbReference type="InterPro" id="IPR036849">
    <property type="entry name" value="Enolase-like_C_sf"/>
</dbReference>
<evidence type="ECO:0000313" key="9">
    <source>
        <dbReference type="Proteomes" id="UP000322927"/>
    </source>
</evidence>
<dbReference type="Gene3D" id="3.20.20.120">
    <property type="entry name" value="Enolase-like C-terminal domain"/>
    <property type="match status" value="1"/>
</dbReference>
<comment type="cofactor">
    <cofactor evidence="6">
        <name>Mg(2+)</name>
        <dbReference type="ChEBI" id="CHEBI:18420"/>
    </cofactor>
    <text evidence="6">Binds 1 Mg(2+) ion per subunit.</text>
</comment>
<evidence type="ECO:0000256" key="5">
    <source>
        <dbReference type="PIRSR" id="PIRSR634603-1"/>
    </source>
</evidence>
<dbReference type="Pfam" id="PF02746">
    <property type="entry name" value="MR_MLE_N"/>
    <property type="match status" value="1"/>
</dbReference>
<dbReference type="SFLD" id="SFLDG00180">
    <property type="entry name" value="muconate_cycloisomerase"/>
    <property type="match status" value="1"/>
</dbReference>
<accession>A0A5P2BQK1</accession>
<dbReference type="InterPro" id="IPR029065">
    <property type="entry name" value="Enolase_C-like"/>
</dbReference>
<dbReference type="AlphaFoldDB" id="A0A5P2BQK1"/>
<feature type="active site" description="Proton acceptor; specific for (S)-substrate epimerization" evidence="5">
    <location>
        <position position="258"/>
    </location>
</feature>
<feature type="binding site" evidence="6">
    <location>
        <position position="236"/>
    </location>
    <ligand>
        <name>Mg(2+)</name>
        <dbReference type="ChEBI" id="CHEBI:18420"/>
    </ligand>
</feature>
<dbReference type="PROSITE" id="PS00909">
    <property type="entry name" value="MR_MLE_2"/>
    <property type="match status" value="1"/>
</dbReference>
<dbReference type="GO" id="GO:0046872">
    <property type="term" value="F:metal ion binding"/>
    <property type="evidence" value="ECO:0007669"/>
    <property type="project" value="UniProtKB-KW"/>
</dbReference>
<evidence type="ECO:0000256" key="1">
    <source>
        <dbReference type="ARBA" id="ARBA00008031"/>
    </source>
</evidence>
<name>A0A5P2BQK1_STRVZ</name>
<dbReference type="CDD" id="cd03319">
    <property type="entry name" value="L-Ala-DL-Glu_epimerase"/>
    <property type="match status" value="1"/>
</dbReference>
<dbReference type="GO" id="GO:0016855">
    <property type="term" value="F:racemase and epimerase activity, acting on amino acids and derivatives"/>
    <property type="evidence" value="ECO:0007669"/>
    <property type="project" value="InterPro"/>
</dbReference>
<dbReference type="Pfam" id="PF00583">
    <property type="entry name" value="Acetyltransf_1"/>
    <property type="match status" value="1"/>
</dbReference>
<keyword evidence="2 6" id="KW-0479">Metal-binding</keyword>
<comment type="similarity">
    <text evidence="1">Belongs to the mandelate racemase/muconate lactonizing enzyme family.</text>
</comment>
<evidence type="ECO:0000256" key="4">
    <source>
        <dbReference type="ARBA" id="ARBA00023235"/>
    </source>
</evidence>
<dbReference type="InterPro" id="IPR034603">
    <property type="entry name" value="Dipeptide_epimerase"/>
</dbReference>
<dbReference type="Gene3D" id="3.30.390.10">
    <property type="entry name" value="Enolase-like, N-terminal domain"/>
    <property type="match status" value="1"/>
</dbReference>
<dbReference type="GO" id="GO:0009063">
    <property type="term" value="P:amino acid catabolic process"/>
    <property type="evidence" value="ECO:0007669"/>
    <property type="project" value="InterPro"/>
</dbReference>
<dbReference type="Proteomes" id="UP000322927">
    <property type="component" value="Chromosome"/>
</dbReference>